<dbReference type="PANTHER" id="PTHR13220">
    <property type="entry name" value="TIMELESS INTERACTING-RELATED"/>
    <property type="match status" value="1"/>
</dbReference>
<keyword evidence="4 6" id="KW-0539">Nucleus</keyword>
<evidence type="ECO:0000256" key="2">
    <source>
        <dbReference type="ARBA" id="ARBA00006075"/>
    </source>
</evidence>
<dbReference type="Proteomes" id="UP000092462">
    <property type="component" value="Unassembled WGS sequence"/>
</dbReference>
<dbReference type="VEuPathDB" id="VectorBase:PPAPM1_003401"/>
<dbReference type="PANTHER" id="PTHR13220:SF11">
    <property type="entry name" value="TIMELESS-INTERACTING PROTEIN"/>
    <property type="match status" value="1"/>
</dbReference>
<dbReference type="InterPro" id="IPR012923">
    <property type="entry name" value="Csm3"/>
</dbReference>
<evidence type="ECO:0000256" key="6">
    <source>
        <dbReference type="RuleBase" id="RU366049"/>
    </source>
</evidence>
<accession>A0A1B0D2M3</accession>
<feature type="region of interest" description="Disordered" evidence="7">
    <location>
        <begin position="1"/>
        <end position="50"/>
    </location>
</feature>
<dbReference type="GO" id="GO:0003677">
    <property type="term" value="F:DNA binding"/>
    <property type="evidence" value="ECO:0007669"/>
    <property type="project" value="TreeGrafter"/>
</dbReference>
<dbReference type="VEuPathDB" id="VectorBase:PPAI001596"/>
<comment type="similarity">
    <text evidence="2 6">Belongs to the CSM3 family.</text>
</comment>
<evidence type="ECO:0000313" key="10">
    <source>
        <dbReference type="Proteomes" id="UP000092462"/>
    </source>
</evidence>
<sequence length="272" mass="31057">MYEFEENPISTEDNYDVEDGDDEQDHDEKENNGELPTKPSEDGVKVNPKKKVVRNPRVNLNTAKLKGDRGLHTIEEYFRDVKYKGKGHEAEDLNLIMRKIEHWGHRVFPQMRFADFVNRVEQLCRKNDVQTHMRKYKMGTLTLDIVPLDDQLEERPGDELAEPMDDFDALLSEQVEMQRNVSARPDGAEPSFNSTLDFPFREDLGDVGDVSLGVAEIPPTPPQAPKNLTDEAKARIAENRRAALERLRAKQAAQAAERAEMSQEISECPDPE</sequence>
<evidence type="ECO:0000259" key="8">
    <source>
        <dbReference type="Pfam" id="PF07962"/>
    </source>
</evidence>
<proteinExistence type="inferred from homology"/>
<evidence type="ECO:0000256" key="3">
    <source>
        <dbReference type="ARBA" id="ARBA00022763"/>
    </source>
</evidence>
<dbReference type="EnsemblMetazoa" id="PPAI001596-RA">
    <property type="protein sequence ID" value="PPAI001596-PA"/>
    <property type="gene ID" value="PPAI001596"/>
</dbReference>
<feature type="region of interest" description="Disordered" evidence="7">
    <location>
        <begin position="247"/>
        <end position="272"/>
    </location>
</feature>
<dbReference type="EMBL" id="AJVK01010694">
    <property type="status" value="NOT_ANNOTATED_CDS"/>
    <property type="molecule type" value="Genomic_DNA"/>
</dbReference>
<dbReference type="GO" id="GO:0000076">
    <property type="term" value="P:DNA replication checkpoint signaling"/>
    <property type="evidence" value="ECO:0007669"/>
    <property type="project" value="UniProtKB-UniRule"/>
</dbReference>
<reference evidence="9" key="1">
    <citation type="submission" date="2022-08" db="UniProtKB">
        <authorList>
            <consortium name="EnsemblMetazoa"/>
        </authorList>
    </citation>
    <scope>IDENTIFICATION</scope>
    <source>
        <strain evidence="9">Israel</strain>
    </source>
</reference>
<evidence type="ECO:0000256" key="7">
    <source>
        <dbReference type="SAM" id="MobiDB-lite"/>
    </source>
</evidence>
<comment type="subcellular location">
    <subcellularLocation>
        <location evidence="1 6">Nucleus</location>
    </subcellularLocation>
</comment>
<name>A0A1B0D2M3_PHLPP</name>
<dbReference type="GO" id="GO:0031298">
    <property type="term" value="C:replication fork protection complex"/>
    <property type="evidence" value="ECO:0007669"/>
    <property type="project" value="TreeGrafter"/>
</dbReference>
<evidence type="ECO:0000256" key="4">
    <source>
        <dbReference type="ARBA" id="ARBA00023242"/>
    </source>
</evidence>
<dbReference type="Pfam" id="PF07962">
    <property type="entry name" value="Swi3"/>
    <property type="match status" value="1"/>
</dbReference>
<feature type="domain" description="Chromosome segregation in meiosis protein 3" evidence="8">
    <location>
        <begin position="60"/>
        <end position="138"/>
    </location>
</feature>
<protein>
    <recommendedName>
        <fullName evidence="6">TIMELESS-interacting protein</fullName>
    </recommendedName>
</protein>
<keyword evidence="3 6" id="KW-0227">DNA damage</keyword>
<dbReference type="AlphaFoldDB" id="A0A1B0D2M3"/>
<dbReference type="GO" id="GO:0006974">
    <property type="term" value="P:DNA damage response"/>
    <property type="evidence" value="ECO:0007669"/>
    <property type="project" value="UniProtKB-KW"/>
</dbReference>
<comment type="function">
    <text evidence="6">Plays an important role in the control of DNA replication and the maintenance of replication fork stability.</text>
</comment>
<evidence type="ECO:0000256" key="1">
    <source>
        <dbReference type="ARBA" id="ARBA00004123"/>
    </source>
</evidence>
<dbReference type="GO" id="GO:0043111">
    <property type="term" value="P:replication fork arrest"/>
    <property type="evidence" value="ECO:0007669"/>
    <property type="project" value="TreeGrafter"/>
</dbReference>
<evidence type="ECO:0000256" key="5">
    <source>
        <dbReference type="ARBA" id="ARBA00023306"/>
    </source>
</evidence>
<dbReference type="InterPro" id="IPR040038">
    <property type="entry name" value="TIPIN/Csm3/Swi3"/>
</dbReference>
<evidence type="ECO:0000313" key="9">
    <source>
        <dbReference type="EnsemblMetazoa" id="PPAI001596-PA"/>
    </source>
</evidence>
<feature type="compositionally biased region" description="Acidic residues" evidence="7">
    <location>
        <begin position="13"/>
        <end position="25"/>
    </location>
</feature>
<dbReference type="GO" id="GO:0031297">
    <property type="term" value="P:replication fork processing"/>
    <property type="evidence" value="ECO:0007669"/>
    <property type="project" value="UniProtKB-UniRule"/>
</dbReference>
<organism evidence="9 10">
    <name type="scientific">Phlebotomus papatasi</name>
    <name type="common">Sandfly</name>
    <dbReference type="NCBI Taxonomy" id="29031"/>
    <lineage>
        <taxon>Eukaryota</taxon>
        <taxon>Metazoa</taxon>
        <taxon>Ecdysozoa</taxon>
        <taxon>Arthropoda</taxon>
        <taxon>Hexapoda</taxon>
        <taxon>Insecta</taxon>
        <taxon>Pterygota</taxon>
        <taxon>Neoptera</taxon>
        <taxon>Endopterygota</taxon>
        <taxon>Diptera</taxon>
        <taxon>Nematocera</taxon>
        <taxon>Psychodoidea</taxon>
        <taxon>Psychodidae</taxon>
        <taxon>Phlebotomus</taxon>
        <taxon>Phlebotomus</taxon>
    </lineage>
</organism>
<keyword evidence="5 6" id="KW-0131">Cell cycle</keyword>
<keyword evidence="10" id="KW-1185">Reference proteome</keyword>